<proteinExistence type="predicted"/>
<dbReference type="EMBL" id="PKUR01000004">
    <property type="protein sequence ID" value="PLW85031.1"/>
    <property type="molecule type" value="Genomic_DNA"/>
</dbReference>
<dbReference type="Proteomes" id="UP000235162">
    <property type="component" value="Unassembled WGS sequence"/>
</dbReference>
<evidence type="ECO:0000313" key="2">
    <source>
        <dbReference type="EMBL" id="PLW85031.1"/>
    </source>
</evidence>
<keyword evidence="1" id="KW-0732">Signal</keyword>
<sequence length="462" mass="51738">MTARYQVSRNSCAILLLVLQVMIGVNTVHANNSVCRVVPLLPGTPDDPTKAQTSRSYCEIDFSQPSVAVCPKNWSTSAAMLVYDLSGTAWEGRNTAFEAEICPEGKHARGRAKRELAVFKHSMNFRDTSGTYAPAILLYDHFSRWLGTVVQVPAAAELRFDKAWYAQRVVAPGLALAEKHPSRQMLLAAWQHLQQDVTSRDDVSEFTLRQPPAIWGTALLFTGSRYGAEINGTRESGWGKGQNLDFQQTAPFLALRHPEKLMLAVDAGIAQARANPVMSEAVAGDISRTQVAWWMLELLDIIILDYLLGQQDRVGNIDYQWRWLWLQDKTMHSEAANGSAPPVSNAVRLRTTWLNDNDAGVRAGYANYARTTDMLKNLRHFNPVRYQRLKALARELETQGPMYQALLDNYHLSKREVLNISTRADEIARIITADCKAGKYRFDLTPGNVLEQRNTATEIACD</sequence>
<organism evidence="2 3">
    <name type="scientific">Halioglobus japonicus</name>
    <dbReference type="NCBI Taxonomy" id="930805"/>
    <lineage>
        <taxon>Bacteria</taxon>
        <taxon>Pseudomonadati</taxon>
        <taxon>Pseudomonadota</taxon>
        <taxon>Gammaproteobacteria</taxon>
        <taxon>Cellvibrionales</taxon>
        <taxon>Halieaceae</taxon>
        <taxon>Halioglobus</taxon>
    </lineage>
</organism>
<dbReference type="KEGG" id="hja:BST95_01715"/>
<accession>A0AAP8MC14</accession>
<keyword evidence="3" id="KW-1185">Reference proteome</keyword>
<feature type="chain" id="PRO_5042887713" evidence="1">
    <location>
        <begin position="31"/>
        <end position="462"/>
    </location>
</feature>
<comment type="caution">
    <text evidence="2">The sequence shown here is derived from an EMBL/GenBank/DDBJ whole genome shotgun (WGS) entry which is preliminary data.</text>
</comment>
<dbReference type="RefSeq" id="WP_084197891.1">
    <property type="nucleotide sequence ID" value="NZ_BMYL01000004.1"/>
</dbReference>
<gene>
    <name evidence="2" type="ORF">C0029_15980</name>
</gene>
<evidence type="ECO:0000313" key="3">
    <source>
        <dbReference type="Proteomes" id="UP000235162"/>
    </source>
</evidence>
<name>A0AAP8MC14_9GAMM</name>
<feature type="signal peptide" evidence="1">
    <location>
        <begin position="1"/>
        <end position="30"/>
    </location>
</feature>
<dbReference type="AlphaFoldDB" id="A0AAP8MC14"/>
<protein>
    <submittedName>
        <fullName evidence="2">Uncharacterized protein</fullName>
    </submittedName>
</protein>
<evidence type="ECO:0000256" key="1">
    <source>
        <dbReference type="SAM" id="SignalP"/>
    </source>
</evidence>
<reference evidence="2 3" key="1">
    <citation type="submission" date="2018-01" db="EMBL/GenBank/DDBJ databases">
        <title>The draft genome sequence of Halioglobus japonicus S1-36.</title>
        <authorList>
            <person name="Du Z.-J."/>
            <person name="Shi M.-J."/>
        </authorList>
    </citation>
    <scope>NUCLEOTIDE SEQUENCE [LARGE SCALE GENOMIC DNA]</scope>
    <source>
        <strain evidence="2 3">S1-36</strain>
    </source>
</reference>